<evidence type="ECO:0000313" key="3">
    <source>
        <dbReference type="Proteomes" id="UP000253664"/>
    </source>
</evidence>
<name>A0A367LA17_9HYPO</name>
<gene>
    <name evidence="2" type="ORF">L249_7704</name>
</gene>
<feature type="chain" id="PRO_5017026728" evidence="1">
    <location>
        <begin position="17"/>
        <end position="104"/>
    </location>
</feature>
<dbReference type="Proteomes" id="UP000253664">
    <property type="component" value="Unassembled WGS sequence"/>
</dbReference>
<protein>
    <submittedName>
        <fullName evidence="2">Uncharacterized protein</fullName>
    </submittedName>
</protein>
<dbReference type="EMBL" id="LKCN02000010">
    <property type="protein sequence ID" value="RCI11256.1"/>
    <property type="molecule type" value="Genomic_DNA"/>
</dbReference>
<reference evidence="2 3" key="1">
    <citation type="journal article" date="2015" name="BMC Genomics">
        <title>Insights from the genome of Ophiocordyceps polyrhachis-furcata to pathogenicity and host specificity in insect fungi.</title>
        <authorList>
            <person name="Wichadakul D."/>
            <person name="Kobmoo N."/>
            <person name="Ingsriswang S."/>
            <person name="Tangphatsornruang S."/>
            <person name="Chantasingh D."/>
            <person name="Luangsa-ard J.J."/>
            <person name="Eurwilaichitr L."/>
        </authorList>
    </citation>
    <scope>NUCLEOTIDE SEQUENCE [LARGE SCALE GENOMIC DNA]</scope>
    <source>
        <strain evidence="2 3">BCC 54312</strain>
    </source>
</reference>
<proteinExistence type="predicted"/>
<keyword evidence="1" id="KW-0732">Signal</keyword>
<evidence type="ECO:0000313" key="2">
    <source>
        <dbReference type="EMBL" id="RCI11256.1"/>
    </source>
</evidence>
<organism evidence="2 3">
    <name type="scientific">Ophiocordyceps polyrhachis-furcata BCC 54312</name>
    <dbReference type="NCBI Taxonomy" id="1330021"/>
    <lineage>
        <taxon>Eukaryota</taxon>
        <taxon>Fungi</taxon>
        <taxon>Dikarya</taxon>
        <taxon>Ascomycota</taxon>
        <taxon>Pezizomycotina</taxon>
        <taxon>Sordariomycetes</taxon>
        <taxon>Hypocreomycetidae</taxon>
        <taxon>Hypocreales</taxon>
        <taxon>Ophiocordycipitaceae</taxon>
        <taxon>Ophiocordyceps</taxon>
    </lineage>
</organism>
<keyword evidence="3" id="KW-1185">Reference proteome</keyword>
<dbReference type="AlphaFoldDB" id="A0A367LA17"/>
<accession>A0A367LA17</accession>
<sequence length="104" mass="11685">MKVFLFVAALAGVTLADPFLPDNAKARYRVRIRIPDWTDDMSKTKVNRIVTEDDSDMMCMYIGGITCFSDLTYPAIAWLNAIDGVEPVYITKKDDKRTCSLGGR</sequence>
<evidence type="ECO:0000256" key="1">
    <source>
        <dbReference type="SAM" id="SignalP"/>
    </source>
</evidence>
<comment type="caution">
    <text evidence="2">The sequence shown here is derived from an EMBL/GenBank/DDBJ whole genome shotgun (WGS) entry which is preliminary data.</text>
</comment>
<feature type="signal peptide" evidence="1">
    <location>
        <begin position="1"/>
        <end position="16"/>
    </location>
</feature>